<evidence type="ECO:0000313" key="1">
    <source>
        <dbReference type="EMBL" id="PHN03129.1"/>
    </source>
</evidence>
<dbReference type="Proteomes" id="UP000223913">
    <property type="component" value="Unassembled WGS sequence"/>
</dbReference>
<dbReference type="EMBL" id="PDUD01000034">
    <property type="protein sequence ID" value="PHN03129.1"/>
    <property type="molecule type" value="Genomic_DNA"/>
</dbReference>
<keyword evidence="2" id="KW-1185">Reference proteome</keyword>
<evidence type="ECO:0008006" key="3">
    <source>
        <dbReference type="Google" id="ProtNLM"/>
    </source>
</evidence>
<accession>A0A2D0N4Q3</accession>
<name>A0A2D0N4Q3_FLAN2</name>
<dbReference type="AlphaFoldDB" id="A0A2D0N4Q3"/>
<reference evidence="1 2" key="1">
    <citation type="submission" date="2017-10" db="EMBL/GenBank/DDBJ databases">
        <title>The draft genome sequence of Lewinella nigricans NBRC 102662.</title>
        <authorList>
            <person name="Wang K."/>
        </authorList>
    </citation>
    <scope>NUCLEOTIDE SEQUENCE [LARGE SCALE GENOMIC DNA]</scope>
    <source>
        <strain evidence="1 2">NBRC 102662</strain>
    </source>
</reference>
<gene>
    <name evidence="1" type="ORF">CRP01_29055</name>
</gene>
<dbReference type="InterPro" id="IPR018691">
    <property type="entry name" value="DUF2188"/>
</dbReference>
<proteinExistence type="predicted"/>
<sequence length="96" mass="11162">MSDIRKSNFWVNLLKKIAKIILKNMGVRTSARTHHQHVVPYEDGWAVRGEGNERVTATYKYQSDAIDRAKSIARNYKSDVIIHREDGTIRDRVSYD</sequence>
<dbReference type="RefSeq" id="WP_099153569.1">
    <property type="nucleotide sequence ID" value="NZ_PDUD01000034.1"/>
</dbReference>
<evidence type="ECO:0000313" key="2">
    <source>
        <dbReference type="Proteomes" id="UP000223913"/>
    </source>
</evidence>
<protein>
    <recommendedName>
        <fullName evidence="3">DUF2188 domain-containing protein</fullName>
    </recommendedName>
</protein>
<dbReference type="OrthoDB" id="8858565at2"/>
<dbReference type="Pfam" id="PF09954">
    <property type="entry name" value="DUF2188"/>
    <property type="match status" value="1"/>
</dbReference>
<comment type="caution">
    <text evidence="1">The sequence shown here is derived from an EMBL/GenBank/DDBJ whole genome shotgun (WGS) entry which is preliminary data.</text>
</comment>
<organism evidence="1 2">
    <name type="scientific">Flavilitoribacter nigricans (strain ATCC 23147 / DSM 23189 / NBRC 102662 / NCIMB 1420 / SS-2)</name>
    <name type="common">Lewinella nigricans</name>
    <dbReference type="NCBI Taxonomy" id="1122177"/>
    <lineage>
        <taxon>Bacteria</taxon>
        <taxon>Pseudomonadati</taxon>
        <taxon>Bacteroidota</taxon>
        <taxon>Saprospiria</taxon>
        <taxon>Saprospirales</taxon>
        <taxon>Lewinellaceae</taxon>
        <taxon>Flavilitoribacter</taxon>
    </lineage>
</organism>